<organism evidence="7 8">
    <name type="scientific">Candidatus Sulfotelmatobacter kueseliae</name>
    <dbReference type="NCBI Taxonomy" id="2042962"/>
    <lineage>
        <taxon>Bacteria</taxon>
        <taxon>Pseudomonadati</taxon>
        <taxon>Acidobacteriota</taxon>
        <taxon>Terriglobia</taxon>
        <taxon>Terriglobales</taxon>
        <taxon>Candidatus Korobacteraceae</taxon>
        <taxon>Candidatus Sulfotelmatobacter</taxon>
    </lineage>
</organism>
<proteinExistence type="inferred from homology"/>
<feature type="compositionally biased region" description="Polar residues" evidence="5">
    <location>
        <begin position="80"/>
        <end position="92"/>
    </location>
</feature>
<feature type="domain" description="AAA+ ATPase" evidence="6">
    <location>
        <begin position="325"/>
        <end position="463"/>
    </location>
</feature>
<evidence type="ECO:0000313" key="8">
    <source>
        <dbReference type="Proteomes" id="UP000238701"/>
    </source>
</evidence>
<keyword evidence="1" id="KW-0547">Nucleotide-binding</keyword>
<sequence length="568" mass="62074">MSDGLDRLKVLINSSTPIVVMETSEEVRAINMVRAACADLNMATFEWSIADGLLRSGTGAPPEGQKMSLQARIDQTTVWNQNSRSQTQTRTALSPGGGEADRLARAVMSSVGAEAAPAGSGGSIYNTREPVQALANMESMTVEVVFILKDFHRHMDDPVVVRRLRDVGQKFSANRRTVVITAPEITVPAELATLVEYFDLPLPDRDRLHEIVKETFTRLSKSYTLKLQLDAAGVDAMAANLRGLKEEEAERAISQALVARYALCPESITDVLEAKKQLLRHSGMLEFIEAVDNMASIGGLENLKHWLRQRRGAWEDSAREFGLEPPRGMIILGVQGCGKSLCARAVAGEWKLPLVKFDTSAVYDKYIGETEKRIRKVFQVAEGLAPCVLWIDELEKVFAGSGPDSASADAGVSSRLLASFLSWMQDRKAAVFVAATCNNVTVLPPELIRKGRFDELFFVDLPNQAERKQIFSIQLAKRKRNPAEFDLEKVAAAAKGYSGAEVDAAVQGALYAAYSEKKTLTTQSLIDALGQTVPLSTTRAEEIAALREWARTRAVPATAREANSASTT</sequence>
<dbReference type="EMBL" id="OMOD01000146">
    <property type="protein sequence ID" value="SPF44084.1"/>
    <property type="molecule type" value="Genomic_DNA"/>
</dbReference>
<gene>
    <name evidence="7" type="ORF">SBA1_510021</name>
</gene>
<evidence type="ECO:0000256" key="1">
    <source>
        <dbReference type="ARBA" id="ARBA00022741"/>
    </source>
</evidence>
<accession>A0A2U3KWM0</accession>
<dbReference type="SMART" id="SM00382">
    <property type="entry name" value="AAA"/>
    <property type="match status" value="1"/>
</dbReference>
<evidence type="ECO:0000259" key="6">
    <source>
        <dbReference type="SMART" id="SM00382"/>
    </source>
</evidence>
<dbReference type="InterPro" id="IPR003959">
    <property type="entry name" value="ATPase_AAA_core"/>
</dbReference>
<reference evidence="8" key="1">
    <citation type="submission" date="2018-02" db="EMBL/GenBank/DDBJ databases">
        <authorList>
            <person name="Hausmann B."/>
        </authorList>
    </citation>
    <scope>NUCLEOTIDE SEQUENCE [LARGE SCALE GENOMIC DNA]</scope>
    <source>
        <strain evidence="8">Peat soil MAG SbA1</strain>
    </source>
</reference>
<dbReference type="PANTHER" id="PTHR42960:SF1">
    <property type="entry name" value="YCF46 PROTEIN"/>
    <property type="match status" value="1"/>
</dbReference>
<protein>
    <recommendedName>
        <fullName evidence="4">Uncharacterized AAA domain-containing protein ycf46</fullName>
    </recommendedName>
</protein>
<dbReference type="InterPro" id="IPR027417">
    <property type="entry name" value="P-loop_NTPase"/>
</dbReference>
<keyword evidence="2" id="KW-0067">ATP-binding</keyword>
<dbReference type="Gene3D" id="3.40.50.300">
    <property type="entry name" value="P-loop containing nucleotide triphosphate hydrolases"/>
    <property type="match status" value="1"/>
</dbReference>
<dbReference type="Pfam" id="PF00004">
    <property type="entry name" value="AAA"/>
    <property type="match status" value="1"/>
</dbReference>
<dbReference type="Gene3D" id="1.10.8.60">
    <property type="match status" value="1"/>
</dbReference>
<dbReference type="OrthoDB" id="9806903at2"/>
<comment type="similarity">
    <text evidence="3">Belongs to the AAA ATPase family. Highly divergent.</text>
</comment>
<name>A0A2U3KWM0_9BACT</name>
<dbReference type="GO" id="GO:0016887">
    <property type="term" value="F:ATP hydrolysis activity"/>
    <property type="evidence" value="ECO:0007669"/>
    <property type="project" value="InterPro"/>
</dbReference>
<feature type="region of interest" description="Disordered" evidence="5">
    <location>
        <begin position="80"/>
        <end position="99"/>
    </location>
</feature>
<dbReference type="GO" id="GO:0005524">
    <property type="term" value="F:ATP binding"/>
    <property type="evidence" value="ECO:0007669"/>
    <property type="project" value="UniProtKB-KW"/>
</dbReference>
<dbReference type="Proteomes" id="UP000238701">
    <property type="component" value="Unassembled WGS sequence"/>
</dbReference>
<evidence type="ECO:0000256" key="4">
    <source>
        <dbReference type="ARBA" id="ARBA00040480"/>
    </source>
</evidence>
<dbReference type="InterPro" id="IPR052381">
    <property type="entry name" value="AAA_domain_protein"/>
</dbReference>
<evidence type="ECO:0000313" key="7">
    <source>
        <dbReference type="EMBL" id="SPF44084.1"/>
    </source>
</evidence>
<dbReference type="SUPFAM" id="SSF52540">
    <property type="entry name" value="P-loop containing nucleoside triphosphate hydrolases"/>
    <property type="match status" value="1"/>
</dbReference>
<evidence type="ECO:0000256" key="5">
    <source>
        <dbReference type="SAM" id="MobiDB-lite"/>
    </source>
</evidence>
<dbReference type="AlphaFoldDB" id="A0A2U3KWM0"/>
<evidence type="ECO:0000256" key="3">
    <source>
        <dbReference type="ARBA" id="ARBA00038088"/>
    </source>
</evidence>
<evidence type="ECO:0000256" key="2">
    <source>
        <dbReference type="ARBA" id="ARBA00022840"/>
    </source>
</evidence>
<dbReference type="PANTHER" id="PTHR42960">
    <property type="entry name" value="YCF46 PROTEIN"/>
    <property type="match status" value="1"/>
</dbReference>
<dbReference type="InterPro" id="IPR003593">
    <property type="entry name" value="AAA+_ATPase"/>
</dbReference>